<evidence type="ECO:0000256" key="2">
    <source>
        <dbReference type="ARBA" id="ARBA00009289"/>
    </source>
</evidence>
<keyword evidence="6 9" id="KW-1133">Transmembrane helix</keyword>
<reference evidence="10" key="1">
    <citation type="submission" date="2023-03" db="EMBL/GenBank/DDBJ databases">
        <title>Mating type loci evolution in Malassezia.</title>
        <authorList>
            <person name="Coelho M.A."/>
        </authorList>
    </citation>
    <scope>NUCLEOTIDE SEQUENCE</scope>
    <source>
        <strain evidence="10">CBS 14135</strain>
    </source>
</reference>
<dbReference type="EMBL" id="CP119952">
    <property type="protein sequence ID" value="WFC95505.1"/>
    <property type="molecule type" value="Genomic_DNA"/>
</dbReference>
<keyword evidence="5" id="KW-0735">Signal-anchor</keyword>
<evidence type="ECO:0000256" key="8">
    <source>
        <dbReference type="SAM" id="MobiDB-lite"/>
    </source>
</evidence>
<dbReference type="InterPro" id="IPR007653">
    <property type="entry name" value="SPC3"/>
</dbReference>
<evidence type="ECO:0000256" key="7">
    <source>
        <dbReference type="ARBA" id="ARBA00023136"/>
    </source>
</evidence>
<dbReference type="PANTHER" id="PTHR37325:SF1">
    <property type="entry name" value="OXIDOREDUCTASE 21 KDA SUBUNIT, PUTATIVE (AFU_ORTHOLOGUE AFUA_4G05910)-RELATED"/>
    <property type="match status" value="1"/>
</dbReference>
<feature type="compositionally biased region" description="Polar residues" evidence="8">
    <location>
        <begin position="121"/>
        <end position="133"/>
    </location>
</feature>
<dbReference type="Pfam" id="PF04573">
    <property type="entry name" value="SPC22"/>
    <property type="match status" value="1"/>
</dbReference>
<dbReference type="GO" id="GO:0006465">
    <property type="term" value="P:signal peptide processing"/>
    <property type="evidence" value="ECO:0007669"/>
    <property type="project" value="InterPro"/>
</dbReference>
<keyword evidence="7 9" id="KW-0472">Membrane</keyword>
<feature type="region of interest" description="Disordered" evidence="8">
    <location>
        <begin position="110"/>
        <end position="133"/>
    </location>
</feature>
<proteinExistence type="inferred from homology"/>
<protein>
    <recommendedName>
        <fullName evidence="12">Signal peptidase subunit 3</fullName>
    </recommendedName>
</protein>
<name>A0AAF0IPZ6_9BASI</name>
<dbReference type="CDD" id="cd22849">
    <property type="entry name" value="NuzM"/>
    <property type="match status" value="1"/>
</dbReference>
<dbReference type="AlphaFoldDB" id="A0AAF0IPZ6"/>
<dbReference type="PANTHER" id="PTHR37325">
    <property type="entry name" value="OXIDOREDUCTASE 21 KDA SUBUNIT, PUTATIVE (AFU_ORTHOLOGUE AFUA_4G05910)-RELATED"/>
    <property type="match status" value="1"/>
</dbReference>
<evidence type="ECO:0000256" key="5">
    <source>
        <dbReference type="ARBA" id="ARBA00022968"/>
    </source>
</evidence>
<evidence type="ECO:0000313" key="10">
    <source>
        <dbReference type="EMBL" id="WFC95505.1"/>
    </source>
</evidence>
<accession>A0AAF0IPZ6</accession>
<dbReference type="Proteomes" id="UP001216638">
    <property type="component" value="Chromosome 2"/>
</dbReference>
<keyword evidence="4" id="KW-0256">Endoplasmic reticulum</keyword>
<evidence type="ECO:0000313" key="11">
    <source>
        <dbReference type="Proteomes" id="UP001216638"/>
    </source>
</evidence>
<evidence type="ECO:0000256" key="9">
    <source>
        <dbReference type="SAM" id="Phobius"/>
    </source>
</evidence>
<keyword evidence="3 9" id="KW-0812">Transmembrane</keyword>
<evidence type="ECO:0008006" key="12">
    <source>
        <dbReference type="Google" id="ProtNLM"/>
    </source>
</evidence>
<evidence type="ECO:0000256" key="3">
    <source>
        <dbReference type="ARBA" id="ARBA00022692"/>
    </source>
</evidence>
<feature type="transmembrane region" description="Helical" evidence="9">
    <location>
        <begin position="193"/>
        <end position="213"/>
    </location>
</feature>
<comment type="similarity">
    <text evidence="2">Belongs to the SPCS3 family.</text>
</comment>
<comment type="subcellular location">
    <subcellularLocation>
        <location evidence="1">Endoplasmic reticulum membrane</location>
        <topology evidence="1">Single-pass type II membrane protein</topology>
    </subcellularLocation>
</comment>
<dbReference type="GO" id="GO:0005787">
    <property type="term" value="C:signal peptidase complex"/>
    <property type="evidence" value="ECO:0007669"/>
    <property type="project" value="InterPro"/>
</dbReference>
<gene>
    <name evidence="10" type="ORF">MBRA1_002153</name>
</gene>
<dbReference type="InterPro" id="IPR016813">
    <property type="entry name" value="NADH_Ub_cplx-1_21kDa"/>
</dbReference>
<evidence type="ECO:0000256" key="1">
    <source>
        <dbReference type="ARBA" id="ARBA00004648"/>
    </source>
</evidence>
<sequence length="371" mass="42053">MSAFRATRTLLKRVPESPEKYHYTEGQTPFWRKVRHLLSLNPEISSGLPDPLLNRYPQPASRPEKPAAVPSKDIAANLYHNRDFRRKYPQTDVITQHYLTELLLATPNEDGTKSIPAGDESGTTALTRPSDLNSPTAFTEVLNQVQLEPQNKYTSTNMPPSFPSTKPQHILKVQKGAIPKGKDHYLPILLQRLNVVTAFMTSVVSVLLLAVAITNVSFRAPACQIDVKHLDLVYGRATSHSDRRTQDFLETSLELDMDVSSLFTWDTKQVFLSIVGSYTSPNRPENEVVFWDRIVRSKRQAKVHVPNLRNKYGLREVSRTFQNITSIEFSVHWNVMPYVGMMRHGRTDFTPPVALPAPAEVSANKIRLLHY</sequence>
<evidence type="ECO:0000256" key="4">
    <source>
        <dbReference type="ARBA" id="ARBA00022824"/>
    </source>
</evidence>
<keyword evidence="11" id="KW-1185">Reference proteome</keyword>
<organism evidence="10 11">
    <name type="scientific">Malassezia brasiliensis</name>
    <dbReference type="NCBI Taxonomy" id="1821822"/>
    <lineage>
        <taxon>Eukaryota</taxon>
        <taxon>Fungi</taxon>
        <taxon>Dikarya</taxon>
        <taxon>Basidiomycota</taxon>
        <taxon>Ustilaginomycotina</taxon>
        <taxon>Malasseziomycetes</taxon>
        <taxon>Malasseziales</taxon>
        <taxon>Malasseziaceae</taxon>
        <taxon>Malassezia</taxon>
    </lineage>
</organism>
<evidence type="ECO:0000256" key="6">
    <source>
        <dbReference type="ARBA" id="ARBA00022989"/>
    </source>
</evidence>